<name>A0A7Z0CQD2_9ACTN</name>
<keyword evidence="5 8" id="KW-0378">Hydrolase</keyword>
<evidence type="ECO:0000256" key="1">
    <source>
        <dbReference type="ARBA" id="ARBA00001946"/>
    </source>
</evidence>
<dbReference type="InterPro" id="IPR036702">
    <property type="entry name" value="ComB-like_sf"/>
</dbReference>
<keyword evidence="6" id="KW-0460">Magnesium</keyword>
<dbReference type="RefSeq" id="WP_308645668.1">
    <property type="nucleotide sequence ID" value="NZ_JACBZM010000001.1"/>
</dbReference>
<evidence type="ECO:0000256" key="6">
    <source>
        <dbReference type="ARBA" id="ARBA00022842"/>
    </source>
</evidence>
<evidence type="ECO:0000256" key="5">
    <source>
        <dbReference type="ARBA" id="ARBA00022801"/>
    </source>
</evidence>
<evidence type="ECO:0000313" key="9">
    <source>
        <dbReference type="Proteomes" id="UP000562045"/>
    </source>
</evidence>
<sequence>MSHPMEPDLAHTQPGSRLRLEWGPTGAAALTSDADVVVVVDVLSFTTTLSIATLRGMRVLPFPWKDDRAAAYAEAAGATLAVGRFEARQLDDPPPSLSPAQLLTCRYVDRLVLPSPNGSTICAAVRDAGSGATVVAASLRNRTAVARWLLPRVAAGATVALVASGERWPDDTLRPAVEDLWGAGAVLDALRAHVEVPTSAEAQVALAAWRAVADRIGDELRACASGRELVDAGFGADVATAAEVDVDDVVPVLTSDGFVRGDPSGPAPQ</sequence>
<dbReference type="GO" id="GO:0050545">
    <property type="term" value="F:sulfopyruvate decarboxylase activity"/>
    <property type="evidence" value="ECO:0007669"/>
    <property type="project" value="TreeGrafter"/>
</dbReference>
<dbReference type="PANTHER" id="PTHR37311:SF1">
    <property type="entry name" value="2-PHOSPHOSULFOLACTATE PHOSPHATASE-RELATED"/>
    <property type="match status" value="1"/>
</dbReference>
<dbReference type="EMBL" id="JACBZM010000001">
    <property type="protein sequence ID" value="NYI47218.1"/>
    <property type="molecule type" value="Genomic_DNA"/>
</dbReference>
<evidence type="ECO:0000256" key="3">
    <source>
        <dbReference type="ARBA" id="ARBA00012953"/>
    </source>
</evidence>
<evidence type="ECO:0000256" key="4">
    <source>
        <dbReference type="ARBA" id="ARBA00021948"/>
    </source>
</evidence>
<reference evidence="8 9" key="1">
    <citation type="submission" date="2020-07" db="EMBL/GenBank/DDBJ databases">
        <title>Sequencing the genomes of 1000 actinobacteria strains.</title>
        <authorList>
            <person name="Klenk H.-P."/>
        </authorList>
    </citation>
    <scope>NUCLEOTIDE SEQUENCE [LARGE SCALE GENOMIC DNA]</scope>
    <source>
        <strain evidence="8 9">DSM 15131</strain>
    </source>
</reference>
<protein>
    <recommendedName>
        <fullName evidence="4">Probable 2-phosphosulfolactate phosphatase</fullName>
        <ecNumber evidence="3">3.1.3.71</ecNumber>
    </recommendedName>
</protein>
<comment type="caution">
    <text evidence="8">The sequence shown here is derived from an EMBL/GenBank/DDBJ whole genome shotgun (WGS) entry which is preliminary data.</text>
</comment>
<dbReference type="GO" id="GO:0000287">
    <property type="term" value="F:magnesium ion binding"/>
    <property type="evidence" value="ECO:0007669"/>
    <property type="project" value="InterPro"/>
</dbReference>
<dbReference type="Gene3D" id="3.90.1560.10">
    <property type="entry name" value="ComB-like"/>
    <property type="match status" value="1"/>
</dbReference>
<dbReference type="Pfam" id="PF04029">
    <property type="entry name" value="2-ph_phosp"/>
    <property type="match status" value="1"/>
</dbReference>
<dbReference type="GO" id="GO:0050532">
    <property type="term" value="F:2-phosphosulfolactate phosphatase activity"/>
    <property type="evidence" value="ECO:0007669"/>
    <property type="project" value="UniProtKB-EC"/>
</dbReference>
<evidence type="ECO:0000313" key="8">
    <source>
        <dbReference type="EMBL" id="NYI47218.1"/>
    </source>
</evidence>
<dbReference type="SUPFAM" id="SSF142823">
    <property type="entry name" value="ComB-like"/>
    <property type="match status" value="1"/>
</dbReference>
<gene>
    <name evidence="8" type="ORF">BJ993_004298</name>
</gene>
<proteinExistence type="inferred from homology"/>
<comment type="similarity">
    <text evidence="2">Belongs to the ComB family.</text>
</comment>
<organism evidence="8 9">
    <name type="scientific">Nocardioides aromaticivorans</name>
    <dbReference type="NCBI Taxonomy" id="200618"/>
    <lineage>
        <taxon>Bacteria</taxon>
        <taxon>Bacillati</taxon>
        <taxon>Actinomycetota</taxon>
        <taxon>Actinomycetes</taxon>
        <taxon>Propionibacteriales</taxon>
        <taxon>Nocardioidaceae</taxon>
        <taxon>Nocardioides</taxon>
    </lineage>
</organism>
<dbReference type="EC" id="3.1.3.71" evidence="3"/>
<comment type="cofactor">
    <cofactor evidence="1">
        <name>Mg(2+)</name>
        <dbReference type="ChEBI" id="CHEBI:18420"/>
    </cofactor>
</comment>
<evidence type="ECO:0000256" key="2">
    <source>
        <dbReference type="ARBA" id="ARBA00009997"/>
    </source>
</evidence>
<dbReference type="AlphaFoldDB" id="A0A7Z0CQD2"/>
<evidence type="ECO:0000256" key="7">
    <source>
        <dbReference type="ARBA" id="ARBA00033711"/>
    </source>
</evidence>
<dbReference type="PANTHER" id="PTHR37311">
    <property type="entry name" value="2-PHOSPHOSULFOLACTATE PHOSPHATASE-RELATED"/>
    <property type="match status" value="1"/>
</dbReference>
<dbReference type="InterPro" id="IPR005238">
    <property type="entry name" value="ComB-like"/>
</dbReference>
<dbReference type="Proteomes" id="UP000562045">
    <property type="component" value="Unassembled WGS sequence"/>
</dbReference>
<accession>A0A7Z0CQD2</accession>
<comment type="catalytic activity">
    <reaction evidence="7">
        <text>(2R)-O-phospho-3-sulfolactate + H2O = (2R)-3-sulfolactate + phosphate</text>
        <dbReference type="Rhea" id="RHEA:23416"/>
        <dbReference type="ChEBI" id="CHEBI:15377"/>
        <dbReference type="ChEBI" id="CHEBI:15597"/>
        <dbReference type="ChEBI" id="CHEBI:43474"/>
        <dbReference type="ChEBI" id="CHEBI:58738"/>
        <dbReference type="EC" id="3.1.3.71"/>
    </reaction>
</comment>